<gene>
    <name evidence="3" type="ORF">TCARB_1075</name>
</gene>
<dbReference type="PROSITE" id="PS50966">
    <property type="entry name" value="ZF_SWIM"/>
    <property type="match status" value="1"/>
</dbReference>
<proteinExistence type="predicted"/>
<dbReference type="InterPro" id="IPR007527">
    <property type="entry name" value="Znf_SWIM"/>
</dbReference>
<evidence type="ECO:0000313" key="4">
    <source>
        <dbReference type="Proteomes" id="UP000266720"/>
    </source>
</evidence>
<reference evidence="4" key="1">
    <citation type="book" date="2010" name="EXTREMOPHILES" publisher="0:0-0">
        <title>Complete genome sequences of ten hyperthermophilic archaea reveal their metabolic capabilities and possible ecological roles.</title>
        <editorList>
            <person name="?"/>
        </editorList>
        <authorList>
            <person name="Ravin N.V."/>
            <person name="Mardanov A.V."/>
            <person name="Bonch-Osmolovskaya E.A."/>
            <person name="Skryabin K.G."/>
        </authorList>
    </citation>
    <scope>NUCLEOTIDE SEQUENCE [LARGE SCALE GENOMIC DNA]</scope>
    <source>
        <strain evidence="4">1505</strain>
    </source>
</reference>
<name>A0A3G1A7D1_9CREN</name>
<accession>A0A3G1A7D1</accession>
<keyword evidence="1" id="KW-0862">Zinc</keyword>
<dbReference type="RefSeq" id="WP_020961701.1">
    <property type="nucleotide sequence ID" value="NZ_CP007493.1"/>
</dbReference>
<dbReference type="GeneID" id="16572653"/>
<dbReference type="KEGG" id="tcb:TCARB_1075"/>
<sequence length="139" mass="16617">MRRRDPSRQEVRETLRQAEKLVKDSLETAKTDSLSEAIRQLYQVFPKEQWLERAVTRYLLATVEEQSRHTWLVKGVPELGDKKAYYLVTQVGDKYECSCYNAPFGWTRRKNICTHIAAVMLYKRRRYIDEYISDENNDY</sequence>
<dbReference type="GeneID" id="25406491"/>
<dbReference type="Proteomes" id="UP000266720">
    <property type="component" value="Chromosome"/>
</dbReference>
<dbReference type="EMBL" id="CP007493">
    <property type="protein sequence ID" value="AJB42123.1"/>
    <property type="molecule type" value="Genomic_DNA"/>
</dbReference>
<organism evidence="3 4">
    <name type="scientific">Thermofilum adornatum 1505</name>
    <dbReference type="NCBI Taxonomy" id="697581"/>
    <lineage>
        <taxon>Archaea</taxon>
        <taxon>Thermoproteota</taxon>
        <taxon>Thermoprotei</taxon>
        <taxon>Thermofilales</taxon>
        <taxon>Thermofilaceae</taxon>
        <taxon>Thermofilum</taxon>
    </lineage>
</organism>
<feature type="domain" description="SWIM-type" evidence="2">
    <location>
        <begin position="86"/>
        <end position="124"/>
    </location>
</feature>
<keyword evidence="1" id="KW-0479">Metal-binding</keyword>
<evidence type="ECO:0000313" key="3">
    <source>
        <dbReference type="EMBL" id="AJB42123.1"/>
    </source>
</evidence>
<dbReference type="STRING" id="697581.TCARB_1075"/>
<keyword evidence="1" id="KW-0863">Zinc-finger</keyword>
<dbReference type="GO" id="GO:0008270">
    <property type="term" value="F:zinc ion binding"/>
    <property type="evidence" value="ECO:0007669"/>
    <property type="project" value="UniProtKB-KW"/>
</dbReference>
<protein>
    <recommendedName>
        <fullName evidence="2">SWIM-type domain-containing protein</fullName>
    </recommendedName>
</protein>
<dbReference type="AlphaFoldDB" id="A0A3G1A7D1"/>
<evidence type="ECO:0000256" key="1">
    <source>
        <dbReference type="PROSITE-ProRule" id="PRU00325"/>
    </source>
</evidence>
<evidence type="ECO:0000259" key="2">
    <source>
        <dbReference type="PROSITE" id="PS50966"/>
    </source>
</evidence>